<dbReference type="OrthoDB" id="6071166at2759"/>
<sequence length="77" mass="8354">GVLSYSAPAAYDTAQGLYDSSYDGHRSQGVLFNGLGRLVDGEVGLDNYRLDIGYGKGVYVMIFERNSILPLSYGMLP</sequence>
<comment type="caution">
    <text evidence="9">The sequence shown here is derived from an EMBL/GenBank/DDBJ whole genome shotgun (WGS) entry which is preliminary data.</text>
</comment>
<accession>A0A834HJX0</accession>
<evidence type="ECO:0000256" key="4">
    <source>
        <dbReference type="ARBA" id="ARBA00022989"/>
    </source>
</evidence>
<dbReference type="Pfam" id="PF21114">
    <property type="entry name" value="DDR1-2_DS-like"/>
    <property type="match status" value="1"/>
</dbReference>
<organism evidence="9 10">
    <name type="scientific">Rhynchophorus ferrugineus</name>
    <name type="common">Red palm weevil</name>
    <name type="synonym">Curculio ferrugineus</name>
    <dbReference type="NCBI Taxonomy" id="354439"/>
    <lineage>
        <taxon>Eukaryota</taxon>
        <taxon>Metazoa</taxon>
        <taxon>Ecdysozoa</taxon>
        <taxon>Arthropoda</taxon>
        <taxon>Hexapoda</taxon>
        <taxon>Insecta</taxon>
        <taxon>Pterygota</taxon>
        <taxon>Neoptera</taxon>
        <taxon>Endopterygota</taxon>
        <taxon>Coleoptera</taxon>
        <taxon>Polyphaga</taxon>
        <taxon>Cucujiformia</taxon>
        <taxon>Curculionidae</taxon>
        <taxon>Dryophthorinae</taxon>
        <taxon>Rhynchophorus</taxon>
    </lineage>
</organism>
<evidence type="ECO:0000256" key="7">
    <source>
        <dbReference type="ARBA" id="ARBA00023180"/>
    </source>
</evidence>
<keyword evidence="3" id="KW-0732">Signal</keyword>
<keyword evidence="7" id="KW-0325">Glycoprotein</keyword>
<reference evidence="9" key="1">
    <citation type="submission" date="2020-08" db="EMBL/GenBank/DDBJ databases">
        <title>Genome sequencing and assembly of the red palm weevil Rhynchophorus ferrugineus.</title>
        <authorList>
            <person name="Dias G.B."/>
            <person name="Bergman C.M."/>
            <person name="Manee M."/>
        </authorList>
    </citation>
    <scope>NUCLEOTIDE SEQUENCE</scope>
    <source>
        <strain evidence="9">AA-2017</strain>
        <tissue evidence="9">Whole larva</tissue>
    </source>
</reference>
<keyword evidence="5" id="KW-0472">Membrane</keyword>
<comment type="subcellular location">
    <subcellularLocation>
        <location evidence="1">Membrane</location>
        <topology evidence="1">Single-pass type I membrane protein</topology>
    </subcellularLocation>
</comment>
<evidence type="ECO:0000256" key="3">
    <source>
        <dbReference type="ARBA" id="ARBA00022729"/>
    </source>
</evidence>
<dbReference type="GO" id="GO:0016020">
    <property type="term" value="C:membrane"/>
    <property type="evidence" value="ECO:0007669"/>
    <property type="project" value="UniProtKB-SubCell"/>
</dbReference>
<keyword evidence="4" id="KW-1133">Transmembrane helix</keyword>
<evidence type="ECO:0000313" key="9">
    <source>
        <dbReference type="EMBL" id="KAF7263540.1"/>
    </source>
</evidence>
<evidence type="ECO:0000256" key="5">
    <source>
        <dbReference type="ARBA" id="ARBA00023136"/>
    </source>
</evidence>
<keyword evidence="6" id="KW-1015">Disulfide bond</keyword>
<dbReference type="InterPro" id="IPR048525">
    <property type="entry name" value="DDR1-2_DS-like"/>
</dbReference>
<evidence type="ECO:0000256" key="2">
    <source>
        <dbReference type="ARBA" id="ARBA00022692"/>
    </source>
</evidence>
<keyword evidence="10" id="KW-1185">Reference proteome</keyword>
<evidence type="ECO:0000256" key="6">
    <source>
        <dbReference type="ARBA" id="ARBA00023157"/>
    </source>
</evidence>
<gene>
    <name evidence="9" type="ORF">GWI33_002011</name>
</gene>
<dbReference type="AlphaFoldDB" id="A0A834HJX0"/>
<dbReference type="Gene3D" id="2.60.120.1190">
    <property type="match status" value="1"/>
</dbReference>
<feature type="non-terminal residue" evidence="9">
    <location>
        <position position="1"/>
    </location>
</feature>
<keyword evidence="2" id="KW-0812">Transmembrane</keyword>
<evidence type="ECO:0000313" key="10">
    <source>
        <dbReference type="Proteomes" id="UP000625711"/>
    </source>
</evidence>
<evidence type="ECO:0000259" key="8">
    <source>
        <dbReference type="Pfam" id="PF21114"/>
    </source>
</evidence>
<evidence type="ECO:0000256" key="1">
    <source>
        <dbReference type="ARBA" id="ARBA00004479"/>
    </source>
</evidence>
<feature type="domain" description="Discoidin" evidence="8">
    <location>
        <begin position="1"/>
        <end position="54"/>
    </location>
</feature>
<protein>
    <recommendedName>
        <fullName evidence="8">Discoidin domain-containing protein</fullName>
    </recommendedName>
</protein>
<dbReference type="EMBL" id="JAACXV010021011">
    <property type="protein sequence ID" value="KAF7263540.1"/>
    <property type="molecule type" value="Genomic_DNA"/>
</dbReference>
<dbReference type="Proteomes" id="UP000625711">
    <property type="component" value="Unassembled WGS sequence"/>
</dbReference>
<name>A0A834HJX0_RHYFE</name>
<proteinExistence type="predicted"/>